<name>A0A966G0H8_MICAE</name>
<dbReference type="Proteomes" id="UP000799330">
    <property type="component" value="Unassembled WGS sequence"/>
</dbReference>
<dbReference type="EMBL" id="JAADAI010000198">
    <property type="protein sequence ID" value="NCS58094.1"/>
    <property type="molecule type" value="Genomic_DNA"/>
</dbReference>
<dbReference type="AlphaFoldDB" id="A0A966G0H8"/>
<dbReference type="Pfam" id="PF10047">
    <property type="entry name" value="DUF2281"/>
    <property type="match status" value="1"/>
</dbReference>
<accession>A0A966G0H8</accession>
<reference evidence="2" key="1">
    <citation type="journal article" date="2019" name="Mol. Ecol.">
        <title>Genome evolution and host-microbiome shifts correspond with intraspecific niche divergence within harmful algal bloom-forming Microcystis aeruginosa.</title>
        <authorList>
            <person name="Jackrel S.L."/>
            <person name="White J.D."/>
            <person name="Evans J.T."/>
            <person name="Buffin K."/>
            <person name="Hayden K."/>
            <person name="Sarnelle O."/>
            <person name="Denef V.J."/>
        </authorList>
    </citation>
    <scope>NUCLEOTIDE SEQUENCE</scope>
    <source>
        <strain evidence="2">G11-04</strain>
    </source>
</reference>
<dbReference type="InterPro" id="IPR018739">
    <property type="entry name" value="DUF2281"/>
</dbReference>
<feature type="domain" description="DUF2281" evidence="1">
    <location>
        <begin position="12"/>
        <end position="67"/>
    </location>
</feature>
<evidence type="ECO:0000313" key="2">
    <source>
        <dbReference type="EMBL" id="NCS58094.1"/>
    </source>
</evidence>
<comment type="caution">
    <text evidence="2">The sequence shown here is derived from an EMBL/GenBank/DDBJ whole genome shotgun (WGS) entry which is preliminary data.</text>
</comment>
<organism evidence="2 3">
    <name type="scientific">Microcystis aeruginosa G11-04</name>
    <dbReference type="NCBI Taxonomy" id="2685956"/>
    <lineage>
        <taxon>Bacteria</taxon>
        <taxon>Bacillati</taxon>
        <taxon>Cyanobacteriota</taxon>
        <taxon>Cyanophyceae</taxon>
        <taxon>Oscillatoriophycideae</taxon>
        <taxon>Chroococcales</taxon>
        <taxon>Microcystaceae</taxon>
        <taxon>Microcystis</taxon>
    </lineage>
</organism>
<sequence length="79" mass="8947">MNNADLDTNSPLLQTLQTLPVQQQQEILDFLESIVNQHHQTQITQTGRIAGLYQGQGWISDDFNEPLTPTIIKTPLIDF</sequence>
<evidence type="ECO:0000259" key="1">
    <source>
        <dbReference type="Pfam" id="PF10047"/>
    </source>
</evidence>
<gene>
    <name evidence="2" type="ORF">GPJ16_14615</name>
</gene>
<protein>
    <submittedName>
        <fullName evidence="2">DUF2281 domain-containing protein</fullName>
    </submittedName>
</protein>
<proteinExistence type="predicted"/>
<evidence type="ECO:0000313" key="3">
    <source>
        <dbReference type="Proteomes" id="UP000799330"/>
    </source>
</evidence>